<name>A0ABQ4VFG0_9PAST</name>
<proteinExistence type="predicted"/>
<dbReference type="EMBL" id="BPUX01000001">
    <property type="protein sequence ID" value="GJH42269.1"/>
    <property type="molecule type" value="Genomic_DNA"/>
</dbReference>
<dbReference type="GeneID" id="69688015"/>
<dbReference type="PANTHER" id="PTHR36571:SF1">
    <property type="entry name" value="PROTEIN YGIW"/>
    <property type="match status" value="1"/>
</dbReference>
<feature type="chain" id="PRO_5046695288" evidence="2">
    <location>
        <begin position="20"/>
        <end position="125"/>
    </location>
</feature>
<dbReference type="SUPFAM" id="SSF101756">
    <property type="entry name" value="Hypothetical protein YgiW"/>
    <property type="match status" value="1"/>
</dbReference>
<comment type="caution">
    <text evidence="3">The sequence shown here is derived from an EMBL/GenBank/DDBJ whole genome shotgun (WGS) entry which is preliminary data.</text>
</comment>
<reference evidence="3" key="1">
    <citation type="submission" date="2024-05" db="EMBL/GenBank/DDBJ databases">
        <title>Determining zoonotic pasteurella genome.</title>
        <authorList>
            <person name="Maeda T."/>
            <person name="Takahashi T."/>
            <person name="Yoshida H."/>
        </authorList>
    </citation>
    <scope>NUCLEOTIDE SEQUENCE</scope>
    <source>
        <strain evidence="3">PA42</strain>
    </source>
</reference>
<organism evidence="3 4">
    <name type="scientific">Pasteurella canis</name>
    <dbReference type="NCBI Taxonomy" id="753"/>
    <lineage>
        <taxon>Bacteria</taxon>
        <taxon>Pseudomonadati</taxon>
        <taxon>Pseudomonadota</taxon>
        <taxon>Gammaproteobacteria</taxon>
        <taxon>Pasteurellales</taxon>
        <taxon>Pasteurellaceae</taxon>
        <taxon>Pasteurella</taxon>
    </lineage>
</organism>
<keyword evidence="1 2" id="KW-0732">Signal</keyword>
<gene>
    <name evidence="3" type="primary">ygiW</name>
    <name evidence="3" type="ORF">PA42_04430</name>
</gene>
<dbReference type="RefSeq" id="WP_049214601.1">
    <property type="nucleotide sequence ID" value="NZ_BPUX01000001.1"/>
</dbReference>
<dbReference type="PANTHER" id="PTHR36571">
    <property type="entry name" value="PROTEIN YGIW"/>
    <property type="match status" value="1"/>
</dbReference>
<dbReference type="InterPro" id="IPR005220">
    <property type="entry name" value="CarO-like"/>
</dbReference>
<dbReference type="InterPro" id="IPR036700">
    <property type="entry name" value="BOBF_sf"/>
</dbReference>
<protein>
    <submittedName>
        <fullName evidence="3">Protein YgiW</fullName>
    </submittedName>
</protein>
<evidence type="ECO:0000256" key="1">
    <source>
        <dbReference type="ARBA" id="ARBA00022729"/>
    </source>
</evidence>
<sequence>MKKLIALMSVLAVSSAAVAQGGFAPKHDGKQGKGGFYDSASVVKTVKDALNSADKTPVIIEGYIVKQIDDDEFVFRDVVGNEIQLDVSNRAWRGQTIQPTDKISIQGYVDKEWNRTEIDVKDISK</sequence>
<dbReference type="Proteomes" id="UP001052140">
    <property type="component" value="Unassembled WGS sequence"/>
</dbReference>
<accession>A0ABQ4VFG0</accession>
<dbReference type="Pfam" id="PF04076">
    <property type="entry name" value="BOF"/>
    <property type="match status" value="1"/>
</dbReference>
<feature type="signal peptide" evidence="2">
    <location>
        <begin position="1"/>
        <end position="19"/>
    </location>
</feature>
<evidence type="ECO:0000313" key="3">
    <source>
        <dbReference type="EMBL" id="GJH42269.1"/>
    </source>
</evidence>
<dbReference type="Gene3D" id="2.40.50.200">
    <property type="entry name" value="Bacterial OB-fold"/>
    <property type="match status" value="1"/>
</dbReference>
<keyword evidence="4" id="KW-1185">Reference proteome</keyword>
<dbReference type="NCBIfam" id="NF033674">
    <property type="entry name" value="stress_OB_fold"/>
    <property type="match status" value="1"/>
</dbReference>
<evidence type="ECO:0000256" key="2">
    <source>
        <dbReference type="SAM" id="SignalP"/>
    </source>
</evidence>
<evidence type="ECO:0000313" key="4">
    <source>
        <dbReference type="Proteomes" id="UP001052140"/>
    </source>
</evidence>